<organism evidence="2 3">
    <name type="scientific">Scleroderma citrinum Foug A</name>
    <dbReference type="NCBI Taxonomy" id="1036808"/>
    <lineage>
        <taxon>Eukaryota</taxon>
        <taxon>Fungi</taxon>
        <taxon>Dikarya</taxon>
        <taxon>Basidiomycota</taxon>
        <taxon>Agaricomycotina</taxon>
        <taxon>Agaricomycetes</taxon>
        <taxon>Agaricomycetidae</taxon>
        <taxon>Boletales</taxon>
        <taxon>Sclerodermatineae</taxon>
        <taxon>Sclerodermataceae</taxon>
        <taxon>Scleroderma</taxon>
    </lineage>
</organism>
<dbReference type="OrthoDB" id="164951at2759"/>
<evidence type="ECO:0000256" key="1">
    <source>
        <dbReference type="SAM" id="MobiDB-lite"/>
    </source>
</evidence>
<proteinExistence type="predicted"/>
<reference evidence="2 3" key="1">
    <citation type="submission" date="2014-04" db="EMBL/GenBank/DDBJ databases">
        <authorList>
            <consortium name="DOE Joint Genome Institute"/>
            <person name="Kuo A."/>
            <person name="Kohler A."/>
            <person name="Nagy L.G."/>
            <person name="Floudas D."/>
            <person name="Copeland A."/>
            <person name="Barry K.W."/>
            <person name="Cichocki N."/>
            <person name="Veneault-Fourrey C."/>
            <person name="LaButti K."/>
            <person name="Lindquist E.A."/>
            <person name="Lipzen A."/>
            <person name="Lundell T."/>
            <person name="Morin E."/>
            <person name="Murat C."/>
            <person name="Sun H."/>
            <person name="Tunlid A."/>
            <person name="Henrissat B."/>
            <person name="Grigoriev I.V."/>
            <person name="Hibbett D.S."/>
            <person name="Martin F."/>
            <person name="Nordberg H.P."/>
            <person name="Cantor M.N."/>
            <person name="Hua S.X."/>
        </authorList>
    </citation>
    <scope>NUCLEOTIDE SEQUENCE [LARGE SCALE GENOMIC DNA]</scope>
    <source>
        <strain evidence="2 3">Foug A</strain>
    </source>
</reference>
<name>A0A0C2YV11_9AGAM</name>
<gene>
    <name evidence="2" type="ORF">SCLCIDRAFT_432856</name>
</gene>
<dbReference type="HOGENOM" id="CLU_1723431_0_0_1"/>
<feature type="region of interest" description="Disordered" evidence="1">
    <location>
        <begin position="22"/>
        <end position="46"/>
    </location>
</feature>
<protein>
    <submittedName>
        <fullName evidence="2">Uncharacterized protein</fullName>
    </submittedName>
</protein>
<evidence type="ECO:0000313" key="3">
    <source>
        <dbReference type="Proteomes" id="UP000053989"/>
    </source>
</evidence>
<dbReference type="EMBL" id="KN822179">
    <property type="protein sequence ID" value="KIM53483.1"/>
    <property type="molecule type" value="Genomic_DNA"/>
</dbReference>
<sequence length="168" mass="18862">MKFMLKRSLLPPYRPAMAQLKAVAKNQVSPPTASPEKSGRKQKKSAAKDLLTLQAAHQAKEDGKETHLLSKKTRDVYARHVRQACGWLQSHYTVDGTLSVATHPGEGSEIYHDPAFKNAFERCPNQCSDQALSIYLGWRGFKEKCSQSTVDGIRAAFKLMWNDALVMW</sequence>
<keyword evidence="3" id="KW-1185">Reference proteome</keyword>
<dbReference type="AlphaFoldDB" id="A0A0C2YV11"/>
<evidence type="ECO:0000313" key="2">
    <source>
        <dbReference type="EMBL" id="KIM53483.1"/>
    </source>
</evidence>
<reference evidence="3" key="2">
    <citation type="submission" date="2015-01" db="EMBL/GenBank/DDBJ databases">
        <title>Evolutionary Origins and Diversification of the Mycorrhizal Mutualists.</title>
        <authorList>
            <consortium name="DOE Joint Genome Institute"/>
            <consortium name="Mycorrhizal Genomics Consortium"/>
            <person name="Kohler A."/>
            <person name="Kuo A."/>
            <person name="Nagy L.G."/>
            <person name="Floudas D."/>
            <person name="Copeland A."/>
            <person name="Barry K.W."/>
            <person name="Cichocki N."/>
            <person name="Veneault-Fourrey C."/>
            <person name="LaButti K."/>
            <person name="Lindquist E.A."/>
            <person name="Lipzen A."/>
            <person name="Lundell T."/>
            <person name="Morin E."/>
            <person name="Murat C."/>
            <person name="Riley R."/>
            <person name="Ohm R."/>
            <person name="Sun H."/>
            <person name="Tunlid A."/>
            <person name="Henrissat B."/>
            <person name="Grigoriev I.V."/>
            <person name="Hibbett D.S."/>
            <person name="Martin F."/>
        </authorList>
    </citation>
    <scope>NUCLEOTIDE SEQUENCE [LARGE SCALE GENOMIC DNA]</scope>
    <source>
        <strain evidence="3">Foug A</strain>
    </source>
</reference>
<dbReference type="InParanoid" id="A0A0C2YV11"/>
<dbReference type="STRING" id="1036808.A0A0C2YV11"/>
<dbReference type="Proteomes" id="UP000053989">
    <property type="component" value="Unassembled WGS sequence"/>
</dbReference>
<accession>A0A0C2YV11</accession>